<comment type="catalytic activity">
    <reaction evidence="6">
        <text>a hydroperoxide + [thioredoxin]-dithiol = an alcohol + [thioredoxin]-disulfide + H2O</text>
        <dbReference type="Rhea" id="RHEA:62620"/>
        <dbReference type="Rhea" id="RHEA-COMP:10698"/>
        <dbReference type="Rhea" id="RHEA-COMP:10700"/>
        <dbReference type="ChEBI" id="CHEBI:15377"/>
        <dbReference type="ChEBI" id="CHEBI:29950"/>
        <dbReference type="ChEBI" id="CHEBI:30879"/>
        <dbReference type="ChEBI" id="CHEBI:35924"/>
        <dbReference type="ChEBI" id="CHEBI:50058"/>
        <dbReference type="EC" id="1.11.1.24"/>
    </reaction>
</comment>
<dbReference type="FunCoup" id="U2FJQ2">
    <property type="interactions" value="21"/>
</dbReference>
<feature type="active site" description="Cysteine sulfenic acid (-SOH) intermediate" evidence="6">
    <location>
        <position position="58"/>
    </location>
</feature>
<organism evidence="8 9">
    <name type="scientific">Haloplasma contractile SSD-17B</name>
    <dbReference type="NCBI Taxonomy" id="1033810"/>
    <lineage>
        <taxon>Bacteria</taxon>
        <taxon>Bacillati</taxon>
        <taxon>Mycoplasmatota</taxon>
        <taxon>Mollicutes</taxon>
        <taxon>Haloplasmatales</taxon>
        <taxon>Haloplasmataceae</taxon>
        <taxon>Haloplasma</taxon>
    </lineage>
</organism>
<evidence type="ECO:0000256" key="2">
    <source>
        <dbReference type="ARBA" id="ARBA00022862"/>
    </source>
</evidence>
<dbReference type="HAMAP" id="MF_00269">
    <property type="entry name" value="Tpx"/>
    <property type="match status" value="1"/>
</dbReference>
<evidence type="ECO:0000313" key="8">
    <source>
        <dbReference type="EMBL" id="ERJ13040.1"/>
    </source>
</evidence>
<proteinExistence type="inferred from homology"/>
<keyword evidence="5 6" id="KW-0676">Redox-active center</keyword>
<keyword evidence="3 6" id="KW-0560">Oxidoreductase</keyword>
<dbReference type="NCBIfam" id="NF001808">
    <property type="entry name" value="PRK00522.1"/>
    <property type="match status" value="1"/>
</dbReference>
<evidence type="ECO:0000256" key="6">
    <source>
        <dbReference type="HAMAP-Rule" id="MF_00269"/>
    </source>
</evidence>
<evidence type="ECO:0000256" key="3">
    <source>
        <dbReference type="ARBA" id="ARBA00023002"/>
    </source>
</evidence>
<accession>U2FJQ2</accession>
<dbReference type="Proteomes" id="UP000005707">
    <property type="component" value="Unassembled WGS sequence"/>
</dbReference>
<dbReference type="InterPro" id="IPR002065">
    <property type="entry name" value="TPX"/>
</dbReference>
<dbReference type="CDD" id="cd03014">
    <property type="entry name" value="PRX_Atyp2cys"/>
    <property type="match status" value="1"/>
</dbReference>
<gene>
    <name evidence="6 8" type="primary">tpx</name>
    <name evidence="8" type="ORF">HLPCO_000649</name>
</gene>
<dbReference type="OrthoDB" id="9781543at2"/>
<reference evidence="8 9" key="2">
    <citation type="journal article" date="2013" name="PLoS ONE">
        <title>INDIGO - INtegrated Data Warehouse of MIcrobial GenOmes with Examples from the Red Sea Extremophiles.</title>
        <authorList>
            <person name="Alam I."/>
            <person name="Antunes A."/>
            <person name="Kamau A.A."/>
            <person name="Ba Alawi W."/>
            <person name="Kalkatawi M."/>
            <person name="Stingl U."/>
            <person name="Bajic V.B."/>
        </authorList>
    </citation>
    <scope>NUCLEOTIDE SEQUENCE [LARGE SCALE GENOMIC DNA]</scope>
    <source>
        <strain evidence="8 9">SSD-17B</strain>
    </source>
</reference>
<dbReference type="PROSITE" id="PS01265">
    <property type="entry name" value="TPX"/>
    <property type="match status" value="1"/>
</dbReference>
<dbReference type="InterPro" id="IPR050455">
    <property type="entry name" value="Tpx_Peroxidase_subfamily"/>
</dbReference>
<dbReference type="PANTHER" id="PTHR43110">
    <property type="entry name" value="THIOL PEROXIDASE"/>
    <property type="match status" value="1"/>
</dbReference>
<keyword evidence="9" id="KW-1185">Reference proteome</keyword>
<comment type="subunit">
    <text evidence="6">Homodimer.</text>
</comment>
<dbReference type="SUPFAM" id="SSF52833">
    <property type="entry name" value="Thioredoxin-like"/>
    <property type="match status" value="1"/>
</dbReference>
<dbReference type="Pfam" id="PF08534">
    <property type="entry name" value="Redoxin"/>
    <property type="match status" value="1"/>
</dbReference>
<keyword evidence="2 6" id="KW-0049">Antioxidant</keyword>
<keyword evidence="1 6" id="KW-0575">Peroxidase</keyword>
<reference evidence="8 9" key="1">
    <citation type="journal article" date="2011" name="J. Bacteriol.">
        <title>Genome sequence of Haloplasma contractile, an unusual contractile bacterium from a deep-sea anoxic brine lake.</title>
        <authorList>
            <person name="Antunes A."/>
            <person name="Alam I."/>
            <person name="El Dorry H."/>
            <person name="Siam R."/>
            <person name="Robertson A."/>
            <person name="Bajic V.B."/>
            <person name="Stingl U."/>
        </authorList>
    </citation>
    <scope>NUCLEOTIDE SEQUENCE [LARGE SCALE GENOMIC DNA]</scope>
    <source>
        <strain evidence="8 9">SSD-17B</strain>
    </source>
</reference>
<evidence type="ECO:0000313" key="9">
    <source>
        <dbReference type="Proteomes" id="UP000005707"/>
    </source>
</evidence>
<comment type="caution">
    <text evidence="8">The sequence shown here is derived from an EMBL/GenBank/DDBJ whole genome shotgun (WGS) entry which is preliminary data.</text>
</comment>
<evidence type="ECO:0000256" key="5">
    <source>
        <dbReference type="ARBA" id="ARBA00023284"/>
    </source>
</evidence>
<dbReference type="EC" id="1.11.1.24" evidence="6"/>
<dbReference type="InterPro" id="IPR018219">
    <property type="entry name" value="Tpx_CS"/>
</dbReference>
<dbReference type="PROSITE" id="PS51352">
    <property type="entry name" value="THIOREDOXIN_2"/>
    <property type="match status" value="1"/>
</dbReference>
<sequence length="163" mass="18104">MPTFAGNPLTLEGAKLKVGDIAPDFSVLDNDLNEKKLSDYTANIKVISVVPSLDTGVCDQQTRKFNQELSEDGVVVLTISNDLPFAQARWCGSAGIDNIITLSDHRDLDFANKYGTLVKELRLQTRAVFVLDNNNKIAHVEYLDEITNHPNYDAVINKVKELK</sequence>
<comment type="similarity">
    <text evidence="6">Belongs to the peroxiredoxin family. Tpx subfamily.</text>
</comment>
<dbReference type="STRING" id="1033810.HLPCO_000649"/>
<dbReference type="InterPro" id="IPR036249">
    <property type="entry name" value="Thioredoxin-like_sf"/>
</dbReference>
<comment type="function">
    <text evidence="6">Thiol-specific peroxidase that catalyzes the reduction of hydrogen peroxide and organic hydroperoxides to water and alcohols, respectively. Plays a role in cell protection against oxidative stress by detoxifying peroxides.</text>
</comment>
<dbReference type="RefSeq" id="WP_008826950.1">
    <property type="nucleotide sequence ID" value="NZ_AFNU02000002.1"/>
</dbReference>
<evidence type="ECO:0000259" key="7">
    <source>
        <dbReference type="PROSITE" id="PS51352"/>
    </source>
</evidence>
<feature type="domain" description="Thioredoxin" evidence="7">
    <location>
        <begin position="16"/>
        <end position="163"/>
    </location>
</feature>
<dbReference type="InterPro" id="IPR013740">
    <property type="entry name" value="Redoxin"/>
</dbReference>
<dbReference type="eggNOG" id="COG2077">
    <property type="taxonomic scope" value="Bacteria"/>
</dbReference>
<dbReference type="InParanoid" id="U2FJQ2"/>
<comment type="caution">
    <text evidence="6">Lacks conserved residue(s) required for the propagation of feature annotation.</text>
</comment>
<dbReference type="AlphaFoldDB" id="U2FJQ2"/>
<dbReference type="PANTHER" id="PTHR43110:SF1">
    <property type="entry name" value="THIOL PEROXIDASE"/>
    <property type="match status" value="1"/>
</dbReference>
<evidence type="ECO:0000256" key="4">
    <source>
        <dbReference type="ARBA" id="ARBA00023157"/>
    </source>
</evidence>
<evidence type="ECO:0000256" key="1">
    <source>
        <dbReference type="ARBA" id="ARBA00022559"/>
    </source>
</evidence>
<protein>
    <recommendedName>
        <fullName evidence="6">Thiol peroxidase</fullName>
        <shortName evidence="6">Tpx</shortName>
        <ecNumber evidence="6">1.11.1.24</ecNumber>
    </recommendedName>
    <alternativeName>
        <fullName evidence="6">Peroxiredoxin tpx</fullName>
        <shortName evidence="6">Prx</shortName>
    </alternativeName>
    <alternativeName>
        <fullName evidence="6">Thioredoxin peroxidase</fullName>
    </alternativeName>
    <alternativeName>
        <fullName evidence="6">Thioredoxin-dependent peroxiredoxin</fullName>
    </alternativeName>
</protein>
<dbReference type="GO" id="GO:0008379">
    <property type="term" value="F:thioredoxin peroxidase activity"/>
    <property type="evidence" value="ECO:0007669"/>
    <property type="project" value="UniProtKB-UniRule"/>
</dbReference>
<dbReference type="InterPro" id="IPR013766">
    <property type="entry name" value="Thioredoxin_domain"/>
</dbReference>
<keyword evidence="4" id="KW-1015">Disulfide bond</keyword>
<name>U2FJQ2_9MOLU</name>
<dbReference type="EMBL" id="AFNU02000002">
    <property type="protein sequence ID" value="ERJ13040.1"/>
    <property type="molecule type" value="Genomic_DNA"/>
</dbReference>
<dbReference type="Gene3D" id="3.40.30.10">
    <property type="entry name" value="Glutaredoxin"/>
    <property type="match status" value="1"/>
</dbReference>